<organism evidence="2 3">
    <name type="scientific">Paralvinella palmiformis</name>
    <dbReference type="NCBI Taxonomy" id="53620"/>
    <lineage>
        <taxon>Eukaryota</taxon>
        <taxon>Metazoa</taxon>
        <taxon>Spiralia</taxon>
        <taxon>Lophotrochozoa</taxon>
        <taxon>Annelida</taxon>
        <taxon>Polychaeta</taxon>
        <taxon>Sedentaria</taxon>
        <taxon>Canalipalpata</taxon>
        <taxon>Terebellida</taxon>
        <taxon>Terebelliformia</taxon>
        <taxon>Alvinellidae</taxon>
        <taxon>Paralvinella</taxon>
    </lineage>
</organism>
<gene>
    <name evidence="2" type="ORF">LSH36_102g02053</name>
</gene>
<keyword evidence="1" id="KW-0812">Transmembrane</keyword>
<dbReference type="EMBL" id="JAODUP010000102">
    <property type="protein sequence ID" value="KAK2162167.1"/>
    <property type="molecule type" value="Genomic_DNA"/>
</dbReference>
<dbReference type="Gene3D" id="3.30.1520.10">
    <property type="entry name" value="Phox-like domain"/>
    <property type="match status" value="1"/>
</dbReference>
<comment type="caution">
    <text evidence="2">The sequence shown here is derived from an EMBL/GenBank/DDBJ whole genome shotgun (WGS) entry which is preliminary data.</text>
</comment>
<dbReference type="GO" id="GO:0035091">
    <property type="term" value="F:phosphatidylinositol binding"/>
    <property type="evidence" value="ECO:0007669"/>
    <property type="project" value="InterPro"/>
</dbReference>
<accession>A0AAD9K005</accession>
<keyword evidence="1" id="KW-1133">Transmembrane helix</keyword>
<sequence>PEIPECSSHVHTYTNASSNSSNGCNADTTGNKCRNHLNRCPIQNKCQSQNSAIKTTVYVKKIEYKHCHWDMCGQCHVFHLKVTMSTDEVREIHITYQQLHDFSVKLLNLFSVDHDAEQQLPYLKPEQQGEGLINEEHISKYIREMSELPDHIMHSDYVTEFFGGHEFPCNESVGCETADLLKNQLSTVCQDTTGVLFSGQVATNSDECLDWYQCLSVPTAHATTTVVQQRISYSSVVVSPLPHHSPLPSPLPSPHISPSQLTSTVGRRSIIDDISTWLKNVRLHKYSSLSGYSWHEVIILQMYCSRYILSVYMLVYVCVCVCVCVCVLSSCHGKSS</sequence>
<keyword evidence="1" id="KW-0472">Membrane</keyword>
<dbReference type="InterPro" id="IPR036871">
    <property type="entry name" value="PX_dom_sf"/>
</dbReference>
<dbReference type="SUPFAM" id="SSF64268">
    <property type="entry name" value="PX domain"/>
    <property type="match status" value="1"/>
</dbReference>
<dbReference type="PANTHER" id="PTHR16195:SF16">
    <property type="entry name" value="ZINC FINGER CCHC DOMAIN-CONTAINING PROTEIN 14"/>
    <property type="match status" value="1"/>
</dbReference>
<feature type="transmembrane region" description="Helical" evidence="1">
    <location>
        <begin position="307"/>
        <end position="328"/>
    </location>
</feature>
<evidence type="ECO:0000313" key="3">
    <source>
        <dbReference type="Proteomes" id="UP001208570"/>
    </source>
</evidence>
<dbReference type="Proteomes" id="UP001208570">
    <property type="component" value="Unassembled WGS sequence"/>
</dbReference>
<feature type="non-terminal residue" evidence="2">
    <location>
        <position position="1"/>
    </location>
</feature>
<dbReference type="PANTHER" id="PTHR16195">
    <property type="entry name" value="ZINC FINGER CCHC DOMAIN CONTAINING PROTEIN"/>
    <property type="match status" value="1"/>
</dbReference>
<proteinExistence type="predicted"/>
<reference evidence="2" key="1">
    <citation type="journal article" date="2023" name="Mol. Biol. Evol.">
        <title>Third-Generation Sequencing Reveals the Adaptive Role of the Epigenome in Three Deep-Sea Polychaetes.</title>
        <authorList>
            <person name="Perez M."/>
            <person name="Aroh O."/>
            <person name="Sun Y."/>
            <person name="Lan Y."/>
            <person name="Juniper S.K."/>
            <person name="Young C.R."/>
            <person name="Angers B."/>
            <person name="Qian P.Y."/>
        </authorList>
    </citation>
    <scope>NUCLEOTIDE SEQUENCE</scope>
    <source>
        <strain evidence="2">P08H-3</strain>
    </source>
</reference>
<evidence type="ECO:0000256" key="1">
    <source>
        <dbReference type="SAM" id="Phobius"/>
    </source>
</evidence>
<dbReference type="InterPro" id="IPR042344">
    <property type="entry name" value="ZCCHC14"/>
</dbReference>
<evidence type="ECO:0000313" key="2">
    <source>
        <dbReference type="EMBL" id="KAK2162167.1"/>
    </source>
</evidence>
<name>A0AAD9K005_9ANNE</name>
<protein>
    <recommendedName>
        <fullName evidence="4">PX domain-containing protein</fullName>
    </recommendedName>
</protein>
<keyword evidence="3" id="KW-1185">Reference proteome</keyword>
<dbReference type="AlphaFoldDB" id="A0AAD9K005"/>
<evidence type="ECO:0008006" key="4">
    <source>
        <dbReference type="Google" id="ProtNLM"/>
    </source>
</evidence>